<accession>A0A146KLZ4</accession>
<sequence>MYYSVDRLTHNPLSYIPHGSVWSTSLNNNSEQIMRSPSSMTTNTTATTNNTRESLSNPVTMRSPPSSTSMPSLDSNVIQTYQAESALRQAIALEENRTYYELREEFKN</sequence>
<feature type="compositionally biased region" description="Low complexity" evidence="1">
    <location>
        <begin position="63"/>
        <end position="73"/>
    </location>
</feature>
<organism evidence="2">
    <name type="scientific">Lygus hesperus</name>
    <name type="common">Western plant bug</name>
    <dbReference type="NCBI Taxonomy" id="30085"/>
    <lineage>
        <taxon>Eukaryota</taxon>
        <taxon>Metazoa</taxon>
        <taxon>Ecdysozoa</taxon>
        <taxon>Arthropoda</taxon>
        <taxon>Hexapoda</taxon>
        <taxon>Insecta</taxon>
        <taxon>Pterygota</taxon>
        <taxon>Neoptera</taxon>
        <taxon>Paraneoptera</taxon>
        <taxon>Hemiptera</taxon>
        <taxon>Heteroptera</taxon>
        <taxon>Panheteroptera</taxon>
        <taxon>Cimicomorpha</taxon>
        <taxon>Miridae</taxon>
        <taxon>Mirini</taxon>
        <taxon>Lygus</taxon>
    </lineage>
</organism>
<feature type="region of interest" description="Disordered" evidence="1">
    <location>
        <begin position="33"/>
        <end position="73"/>
    </location>
</feature>
<reference evidence="2" key="1">
    <citation type="journal article" date="2016" name="Gigascience">
        <title>De novo construction of an expanded transcriptome assembly for the western tarnished plant bug, Lygus hesperus.</title>
        <authorList>
            <person name="Tassone E.E."/>
            <person name="Geib S.M."/>
            <person name="Hall B."/>
            <person name="Fabrick J.A."/>
            <person name="Brent C.S."/>
            <person name="Hull J.J."/>
        </authorList>
    </citation>
    <scope>NUCLEOTIDE SEQUENCE</scope>
</reference>
<dbReference type="AlphaFoldDB" id="A0A146KLZ4"/>
<evidence type="ECO:0000256" key="1">
    <source>
        <dbReference type="SAM" id="MobiDB-lite"/>
    </source>
</evidence>
<dbReference type="EMBL" id="GDHC01021058">
    <property type="protein sequence ID" value="JAP97570.1"/>
    <property type="molecule type" value="Transcribed_RNA"/>
</dbReference>
<name>A0A146KLZ4_LYGHE</name>
<evidence type="ECO:0000313" key="2">
    <source>
        <dbReference type="EMBL" id="JAP97570.1"/>
    </source>
</evidence>
<protein>
    <submittedName>
        <fullName evidence="2">Uncharacterized protein</fullName>
    </submittedName>
</protein>
<feature type="compositionally biased region" description="Low complexity" evidence="1">
    <location>
        <begin position="41"/>
        <end position="51"/>
    </location>
</feature>
<gene>
    <name evidence="2" type="ORF">g.10028</name>
</gene>
<proteinExistence type="predicted"/>